<evidence type="ECO:0000313" key="1">
    <source>
        <dbReference type="EMBL" id="BAM39364.1"/>
    </source>
</evidence>
<organism evidence="1 2">
    <name type="scientific">Theileria orientalis strain Shintoku</name>
    <dbReference type="NCBI Taxonomy" id="869250"/>
    <lineage>
        <taxon>Eukaryota</taxon>
        <taxon>Sar</taxon>
        <taxon>Alveolata</taxon>
        <taxon>Apicomplexa</taxon>
        <taxon>Aconoidasida</taxon>
        <taxon>Piroplasmida</taxon>
        <taxon>Theileriidae</taxon>
        <taxon>Theileria</taxon>
    </lineage>
</organism>
<dbReference type="VEuPathDB" id="PiroplasmaDB:TOT_010000821"/>
<dbReference type="EMBL" id="AP011946">
    <property type="protein sequence ID" value="BAM39364.1"/>
    <property type="molecule type" value="Genomic_DNA"/>
</dbReference>
<dbReference type="AlphaFoldDB" id="J4DNQ4"/>
<dbReference type="Proteomes" id="UP000003786">
    <property type="component" value="Chromosome 1"/>
</dbReference>
<dbReference type="GeneID" id="20713691"/>
<gene>
    <name evidence="1" type="ORF">TOT_010000821</name>
</gene>
<sequence>MKLLWVKAQVNNLNDKNIRVTVEILNDDYFIVKQVKKAVDIAVSRKVIYIY</sequence>
<evidence type="ECO:0000313" key="2">
    <source>
        <dbReference type="Proteomes" id="UP000003786"/>
    </source>
</evidence>
<dbReference type="KEGG" id="tot:TOT_010000821"/>
<name>J4DNQ4_THEOR</name>
<proteinExistence type="predicted"/>
<accession>J4DNQ4</accession>
<reference evidence="1 2" key="1">
    <citation type="journal article" date="2012" name="MBio">
        <title>Comparative genome analysis of three eukaryotic parasites with differing abilities to transform leukocytes reveals key mediators of Theileria-induced leukocyte transformation.</title>
        <authorList>
            <person name="Hayashida K."/>
            <person name="Hara Y."/>
            <person name="Abe T."/>
            <person name="Yamasaki C."/>
            <person name="Toyoda A."/>
            <person name="Kosuge T."/>
            <person name="Suzuki Y."/>
            <person name="Sato Y."/>
            <person name="Kawashima S."/>
            <person name="Katayama T."/>
            <person name="Wakaguri H."/>
            <person name="Inoue N."/>
            <person name="Homma K."/>
            <person name="Tada-Umezaki M."/>
            <person name="Yagi Y."/>
            <person name="Fujii Y."/>
            <person name="Habara T."/>
            <person name="Kanehisa M."/>
            <person name="Watanabe H."/>
            <person name="Ito K."/>
            <person name="Gojobori T."/>
            <person name="Sugawara H."/>
            <person name="Imanishi T."/>
            <person name="Weir W."/>
            <person name="Gardner M."/>
            <person name="Pain A."/>
            <person name="Shiels B."/>
            <person name="Hattori M."/>
            <person name="Nene V."/>
            <person name="Sugimoto C."/>
        </authorList>
    </citation>
    <scope>NUCLEOTIDE SEQUENCE [LARGE SCALE GENOMIC DNA]</scope>
    <source>
        <strain evidence="1 2">Shintoku</strain>
    </source>
</reference>
<protein>
    <submittedName>
        <fullName evidence="1">Uncharacterized protein</fullName>
    </submittedName>
</protein>
<keyword evidence="2" id="KW-1185">Reference proteome</keyword>
<dbReference type="RefSeq" id="XP_009689665.1">
    <property type="nucleotide sequence ID" value="XM_009691370.1"/>
</dbReference>